<keyword evidence="1" id="KW-0418">Kinase</keyword>
<dbReference type="EMBL" id="UAWN01000018">
    <property type="protein sequence ID" value="SQC42392.1"/>
    <property type="molecule type" value="Genomic_DNA"/>
</dbReference>
<protein>
    <submittedName>
        <fullName evidence="1">Phosphoenolpyruvate carboxykinase</fullName>
    </submittedName>
</protein>
<dbReference type="GO" id="GO:0016301">
    <property type="term" value="F:kinase activity"/>
    <property type="evidence" value="ECO:0007669"/>
    <property type="project" value="UniProtKB-KW"/>
</dbReference>
<keyword evidence="1" id="KW-0670">Pyruvate</keyword>
<organism evidence="1 2">
    <name type="scientific">Klebsiella pneumoniae</name>
    <dbReference type="NCBI Taxonomy" id="573"/>
    <lineage>
        <taxon>Bacteria</taxon>
        <taxon>Pseudomonadati</taxon>
        <taxon>Pseudomonadota</taxon>
        <taxon>Gammaproteobacteria</taxon>
        <taxon>Enterobacterales</taxon>
        <taxon>Enterobacteriaceae</taxon>
        <taxon>Klebsiella/Raoultella group</taxon>
        <taxon>Klebsiella</taxon>
        <taxon>Klebsiella pneumoniae complex</taxon>
    </lineage>
</organism>
<name>A0A2X3EEN5_KLEPN</name>
<proteinExistence type="predicted"/>
<dbReference type="Proteomes" id="UP000251088">
    <property type="component" value="Unassembled WGS sequence"/>
</dbReference>
<sequence length="40" mass="4606">MSQQIESVKMALQELGINASGEFYYNPDYDLLMHMKPLLS</sequence>
<evidence type="ECO:0000313" key="2">
    <source>
        <dbReference type="Proteomes" id="UP000251088"/>
    </source>
</evidence>
<accession>A0A2X3EEN5</accession>
<evidence type="ECO:0000313" key="1">
    <source>
        <dbReference type="EMBL" id="SQC42392.1"/>
    </source>
</evidence>
<keyword evidence="1" id="KW-0808">Transferase</keyword>
<gene>
    <name evidence="1" type="ORF">NCTC9128_07822</name>
</gene>
<reference evidence="1 2" key="1">
    <citation type="submission" date="2018-06" db="EMBL/GenBank/DDBJ databases">
        <authorList>
            <consortium name="Pathogen Informatics"/>
            <person name="Doyle S."/>
        </authorList>
    </citation>
    <scope>NUCLEOTIDE SEQUENCE [LARGE SCALE GENOMIC DNA]</scope>
    <source>
        <strain evidence="1 2">NCTC9128</strain>
    </source>
</reference>
<dbReference type="AlphaFoldDB" id="A0A2X3EEN5"/>